<keyword evidence="2" id="KW-1185">Reference proteome</keyword>
<proteinExistence type="predicted"/>
<dbReference type="InterPro" id="IPR021456">
    <property type="entry name" value="DUF3107"/>
</dbReference>
<protein>
    <submittedName>
        <fullName evidence="1">DUF3107 family protein</fullName>
    </submittedName>
</protein>
<dbReference type="EMBL" id="JACRUO010000003">
    <property type="protein sequence ID" value="MBD3690176.1"/>
    <property type="molecule type" value="Genomic_DNA"/>
</dbReference>
<sequence length="75" mass="8049">MQIHVGTTGPGQQLNLTVDMTADELAQVAEANQGDSARAITLREESGRSLIIAPRQLSYIEILPERTQKVGFGVG</sequence>
<dbReference type="RefSeq" id="WP_191072292.1">
    <property type="nucleotide sequence ID" value="NZ_CP060506.1"/>
</dbReference>
<comment type="caution">
    <text evidence="1">The sequence shown here is derived from an EMBL/GenBank/DDBJ whole genome shotgun (WGS) entry which is preliminary data.</text>
</comment>
<gene>
    <name evidence="1" type="ORF">H8R10_08050</name>
</gene>
<dbReference type="Proteomes" id="UP000627538">
    <property type="component" value="Unassembled WGS sequence"/>
</dbReference>
<organism evidence="1 2">
    <name type="scientific">Nanchangia anserum</name>
    <dbReference type="NCBI Taxonomy" id="2692125"/>
    <lineage>
        <taxon>Bacteria</taxon>
        <taxon>Bacillati</taxon>
        <taxon>Actinomycetota</taxon>
        <taxon>Actinomycetes</taxon>
        <taxon>Actinomycetales</taxon>
        <taxon>Actinomycetaceae</taxon>
        <taxon>Nanchangia</taxon>
    </lineage>
</organism>
<dbReference type="Pfam" id="PF11305">
    <property type="entry name" value="DUF3107"/>
    <property type="match status" value="1"/>
</dbReference>
<accession>A0A8I0GDW9</accession>
<name>A0A8I0GDW9_9ACTO</name>
<reference evidence="1 2" key="1">
    <citation type="submission" date="2020-08" db="EMBL/GenBank/DDBJ databases">
        <title>Winkia gen. nov., sp. nov., isolated from faeces of the Anser albifrons in China.</title>
        <authorList>
            <person name="Liu Q."/>
        </authorList>
    </citation>
    <scope>NUCLEOTIDE SEQUENCE [LARGE SCALE GENOMIC DNA]</scope>
    <source>
        <strain evidence="1 2">C62</strain>
    </source>
</reference>
<evidence type="ECO:0000313" key="2">
    <source>
        <dbReference type="Proteomes" id="UP000627538"/>
    </source>
</evidence>
<evidence type="ECO:0000313" key="1">
    <source>
        <dbReference type="EMBL" id="MBD3690176.1"/>
    </source>
</evidence>
<dbReference type="AlphaFoldDB" id="A0A8I0GDW9"/>